<sequence length="129" mass="14542">TVISLYKQIRANTNCLIDYKVKYNSSRQFFLSAIDSSPNQGHISVDTYNQSFPNDFDKHLPNGLNINSPSNSDITSYDSAIDLNDNYQYTSTRAGSLKTLERDAYSFGQPNESNNRATREVNTNNTRGN</sequence>
<gene>
    <name evidence="2" type="ORF">N7449_005106</name>
</gene>
<keyword evidence="3" id="KW-1185">Reference proteome</keyword>
<comment type="caution">
    <text evidence="2">The sequence shown here is derived from an EMBL/GenBank/DDBJ whole genome shotgun (WGS) entry which is preliminary data.</text>
</comment>
<evidence type="ECO:0000256" key="1">
    <source>
        <dbReference type="SAM" id="MobiDB-lite"/>
    </source>
</evidence>
<evidence type="ECO:0000313" key="2">
    <source>
        <dbReference type="EMBL" id="KAJ5203027.1"/>
    </source>
</evidence>
<dbReference type="Proteomes" id="UP001150942">
    <property type="component" value="Unassembled WGS sequence"/>
</dbReference>
<feature type="region of interest" description="Disordered" evidence="1">
    <location>
        <begin position="106"/>
        <end position="129"/>
    </location>
</feature>
<evidence type="ECO:0000313" key="3">
    <source>
        <dbReference type="Proteomes" id="UP001150942"/>
    </source>
</evidence>
<organism evidence="2 3">
    <name type="scientific">Penicillium cf. viridicatum</name>
    <dbReference type="NCBI Taxonomy" id="2972119"/>
    <lineage>
        <taxon>Eukaryota</taxon>
        <taxon>Fungi</taxon>
        <taxon>Dikarya</taxon>
        <taxon>Ascomycota</taxon>
        <taxon>Pezizomycotina</taxon>
        <taxon>Eurotiomycetes</taxon>
        <taxon>Eurotiomycetidae</taxon>
        <taxon>Eurotiales</taxon>
        <taxon>Aspergillaceae</taxon>
        <taxon>Penicillium</taxon>
    </lineage>
</organism>
<accession>A0A9W9SYT2</accession>
<feature type="compositionally biased region" description="Polar residues" evidence="1">
    <location>
        <begin position="108"/>
        <end position="129"/>
    </location>
</feature>
<feature type="non-terminal residue" evidence="2">
    <location>
        <position position="129"/>
    </location>
</feature>
<protein>
    <submittedName>
        <fullName evidence="2">Uncharacterized protein</fullName>
    </submittedName>
</protein>
<dbReference type="OrthoDB" id="4368596at2759"/>
<dbReference type="AlphaFoldDB" id="A0A9W9SYT2"/>
<reference evidence="2" key="2">
    <citation type="journal article" date="2023" name="IMA Fungus">
        <title>Comparative genomic study of the Penicillium genus elucidates a diverse pangenome and 15 lateral gene transfer events.</title>
        <authorList>
            <person name="Petersen C."/>
            <person name="Sorensen T."/>
            <person name="Nielsen M.R."/>
            <person name="Sondergaard T.E."/>
            <person name="Sorensen J.L."/>
            <person name="Fitzpatrick D.A."/>
            <person name="Frisvad J.C."/>
            <person name="Nielsen K.L."/>
        </authorList>
    </citation>
    <scope>NUCLEOTIDE SEQUENCE</scope>
    <source>
        <strain evidence="2">IBT 20477</strain>
    </source>
</reference>
<reference evidence="2" key="1">
    <citation type="submission" date="2022-11" db="EMBL/GenBank/DDBJ databases">
        <authorList>
            <person name="Petersen C."/>
        </authorList>
    </citation>
    <scope>NUCLEOTIDE SEQUENCE</scope>
    <source>
        <strain evidence="2">IBT 20477</strain>
    </source>
</reference>
<name>A0A9W9SYT2_9EURO</name>
<dbReference type="EMBL" id="JAPQKQ010000003">
    <property type="protein sequence ID" value="KAJ5203027.1"/>
    <property type="molecule type" value="Genomic_DNA"/>
</dbReference>
<proteinExistence type="predicted"/>